<dbReference type="InterPro" id="IPR027417">
    <property type="entry name" value="P-loop_NTPase"/>
</dbReference>
<organism evidence="3 4">
    <name type="scientific">Hadarchaeum yellowstonense</name>
    <dbReference type="NCBI Taxonomy" id="1776334"/>
    <lineage>
        <taxon>Archaea</taxon>
        <taxon>Methanobacteriati</taxon>
        <taxon>Candidatus Hadarchaeota</taxon>
        <taxon>Candidatus Hadarchaeia</taxon>
        <taxon>Candidatus Hadarchaeales</taxon>
        <taxon>Candidatus Hadarchaeaceae</taxon>
        <taxon>Candidatus Hadarchaeum</taxon>
    </lineage>
</organism>
<evidence type="ECO:0000259" key="2">
    <source>
        <dbReference type="SMART" id="SM00382"/>
    </source>
</evidence>
<sequence>MGCERRTTTLGSERVMKIRCSGCSGGASVEKSSECMRGVLGALVEEPDVDVVVLSGSYEHEYSGVGLQALKEVAEILDEFRRWSLANLTPADCRRCEASRRLQLSRALEELSGNPLSGLRRLENLCQEINAKRARGASNCRSCRSEFIKNTLEPLLNSLRGSALLRAAQAGLKYSEILRPLVRPCFLTTRLSMEPPPDGELIDSYEVEGCELKIYRLPRRLQHLYFLVPPEYRLTHDQVALLRHARQMIVEQCPALDPNPLQARKQIARLGERLIIERAVKERIQVSREEVRALASYLAKFTAGLGLLESLLQDPKVQDIYIDAPVGTTPVHILHHDHDECLTNIFLTPDDAESMISKFRALSGRPFSEADPVLDLNLGEVRIAAIGPPLSPGGLAFALRRHKPTPWTLPQFIRAKFLTPHAAGLLSLLVDAQVSLLIAGSRGAGKTSLLGALMLEILPKFRIITIEDTRELMVERLRGLGYKIQSLQVQSSVSGGGIEFRAEEALRAALRLGESVLIIGEVRGEEARVLYEAMRVGAAGNSVMGTIHGATARDVFERVVHDLRIPPSSFKATEAIVVAAPIRVRGGASRARRLVQVVEVRRGWRSDPVAENGFGNLMYFDYSADCLRPARSLRKSELIAGIAGKWGVTPAQVMANLELRARIYESLVEEAELGRTELLEAPFIVKTNLAWHSLLEEQLQRGGVDYRELFQRWREWFDSALDQRG</sequence>
<dbReference type="GO" id="GO:0016887">
    <property type="term" value="F:ATP hydrolysis activity"/>
    <property type="evidence" value="ECO:0007669"/>
    <property type="project" value="InterPro"/>
</dbReference>
<evidence type="ECO:0000313" key="3">
    <source>
        <dbReference type="EMBL" id="KUO40569.1"/>
    </source>
</evidence>
<dbReference type="AlphaFoldDB" id="A0A147JVP9"/>
<proteinExistence type="inferred from homology"/>
<comment type="caution">
    <text evidence="3">The sequence shown here is derived from an EMBL/GenBank/DDBJ whole genome shotgun (WGS) entry which is preliminary data.</text>
</comment>
<dbReference type="Gene3D" id="3.30.450.380">
    <property type="match status" value="1"/>
</dbReference>
<dbReference type="InterPro" id="IPR001482">
    <property type="entry name" value="T2SS/T4SS_dom"/>
</dbReference>
<gene>
    <name evidence="3" type="ORF">APZ16_05135</name>
</gene>
<dbReference type="Pfam" id="PF00437">
    <property type="entry name" value="T2SSE"/>
    <property type="match status" value="1"/>
</dbReference>
<dbReference type="STRING" id="1776334.APZ16_05135"/>
<dbReference type="InterPro" id="IPR050921">
    <property type="entry name" value="T4SS_GSP_E_ATPase"/>
</dbReference>
<dbReference type="InterPro" id="IPR003593">
    <property type="entry name" value="AAA+_ATPase"/>
</dbReference>
<accession>A0A147JVP9</accession>
<dbReference type="EMBL" id="LQMQ01000039">
    <property type="protein sequence ID" value="KUO40569.1"/>
    <property type="molecule type" value="Genomic_DNA"/>
</dbReference>
<dbReference type="SMART" id="SM00382">
    <property type="entry name" value="AAA"/>
    <property type="match status" value="1"/>
</dbReference>
<dbReference type="Gene3D" id="3.40.50.300">
    <property type="entry name" value="P-loop containing nucleotide triphosphate hydrolases"/>
    <property type="match status" value="1"/>
</dbReference>
<reference evidence="3 4" key="1">
    <citation type="journal article" date="2016" name="Nat. Microbiol.">
        <title>Genomic inference of the metabolism of cosmopolitan subsurface Archaea, Hadesarchaea.</title>
        <authorList>
            <person name="Baker B.J."/>
            <person name="Saw J.H."/>
            <person name="Lind A.E."/>
            <person name="Lazar C.S."/>
            <person name="Hinrichs K.-U."/>
            <person name="Teske A.P."/>
            <person name="Ettema T.J."/>
        </authorList>
    </citation>
    <scope>NUCLEOTIDE SEQUENCE [LARGE SCALE GENOMIC DNA]</scope>
</reference>
<dbReference type="Proteomes" id="UP000074294">
    <property type="component" value="Unassembled WGS sequence"/>
</dbReference>
<evidence type="ECO:0000256" key="1">
    <source>
        <dbReference type="ARBA" id="ARBA00006611"/>
    </source>
</evidence>
<feature type="domain" description="AAA+ ATPase" evidence="2">
    <location>
        <begin position="432"/>
        <end position="566"/>
    </location>
</feature>
<dbReference type="PANTHER" id="PTHR30486">
    <property type="entry name" value="TWITCHING MOTILITY PROTEIN PILT"/>
    <property type="match status" value="1"/>
</dbReference>
<evidence type="ECO:0000313" key="4">
    <source>
        <dbReference type="Proteomes" id="UP000074294"/>
    </source>
</evidence>
<dbReference type="PANTHER" id="PTHR30486:SF6">
    <property type="entry name" value="TYPE IV PILUS RETRACTATION ATPASE PILT"/>
    <property type="match status" value="1"/>
</dbReference>
<name>A0A147JVP9_HADYE</name>
<protein>
    <recommendedName>
        <fullName evidence="2">AAA+ ATPase domain-containing protein</fullName>
    </recommendedName>
</protein>
<dbReference type="SUPFAM" id="SSF52540">
    <property type="entry name" value="P-loop containing nucleoside triphosphate hydrolases"/>
    <property type="match status" value="1"/>
</dbReference>
<comment type="similarity">
    <text evidence="1">Belongs to the GSP E family.</text>
</comment>